<dbReference type="PANTHER" id="PTHR43433">
    <property type="entry name" value="HYDROLASE, ALPHA/BETA FOLD FAMILY PROTEIN"/>
    <property type="match status" value="1"/>
</dbReference>
<protein>
    <submittedName>
        <fullName evidence="2">Alpha/beta hydrolase</fullName>
    </submittedName>
</protein>
<evidence type="ECO:0000259" key="1">
    <source>
        <dbReference type="Pfam" id="PF00561"/>
    </source>
</evidence>
<dbReference type="EMBL" id="JADEWN010000054">
    <property type="protein sequence ID" value="MBE9192432.1"/>
    <property type="molecule type" value="Genomic_DNA"/>
</dbReference>
<gene>
    <name evidence="2" type="ORF">IQ230_19185</name>
</gene>
<dbReference type="PANTHER" id="PTHR43433:SF4">
    <property type="entry name" value="NON-HEME CHLOROPEROXIDASE-RELATED"/>
    <property type="match status" value="1"/>
</dbReference>
<accession>A0ABR9UVV2</accession>
<dbReference type="PRINTS" id="PR00111">
    <property type="entry name" value="ABHYDROLASE"/>
</dbReference>
<name>A0ABR9UVV2_9CHRO</name>
<dbReference type="SUPFAM" id="SSF53474">
    <property type="entry name" value="alpha/beta-Hydrolases"/>
    <property type="match status" value="1"/>
</dbReference>
<evidence type="ECO:0000313" key="3">
    <source>
        <dbReference type="Proteomes" id="UP000651156"/>
    </source>
</evidence>
<keyword evidence="3" id="KW-1185">Reference proteome</keyword>
<dbReference type="InterPro" id="IPR050471">
    <property type="entry name" value="AB_hydrolase"/>
</dbReference>
<organism evidence="2 3">
    <name type="scientific">Gloeocapsopsis crepidinum LEGE 06123</name>
    <dbReference type="NCBI Taxonomy" id="588587"/>
    <lineage>
        <taxon>Bacteria</taxon>
        <taxon>Bacillati</taxon>
        <taxon>Cyanobacteriota</taxon>
        <taxon>Cyanophyceae</taxon>
        <taxon>Oscillatoriophycideae</taxon>
        <taxon>Chroococcales</taxon>
        <taxon>Chroococcaceae</taxon>
        <taxon>Gloeocapsopsis</taxon>
    </lineage>
</organism>
<dbReference type="Pfam" id="PF00561">
    <property type="entry name" value="Abhydrolase_1"/>
    <property type="match status" value="1"/>
</dbReference>
<dbReference type="GO" id="GO:0016787">
    <property type="term" value="F:hydrolase activity"/>
    <property type="evidence" value="ECO:0007669"/>
    <property type="project" value="UniProtKB-KW"/>
</dbReference>
<proteinExistence type="predicted"/>
<dbReference type="InterPro" id="IPR000073">
    <property type="entry name" value="AB_hydrolase_1"/>
</dbReference>
<dbReference type="Gene3D" id="3.40.50.1820">
    <property type="entry name" value="alpha/beta hydrolase"/>
    <property type="match status" value="1"/>
</dbReference>
<keyword evidence="2" id="KW-0378">Hydrolase</keyword>
<reference evidence="2 3" key="1">
    <citation type="submission" date="2020-10" db="EMBL/GenBank/DDBJ databases">
        <authorList>
            <person name="Castelo-Branco R."/>
            <person name="Eusebio N."/>
            <person name="Adriana R."/>
            <person name="Vieira A."/>
            <person name="Brugerolle De Fraissinette N."/>
            <person name="Rezende De Castro R."/>
            <person name="Schneider M.P."/>
            <person name="Vasconcelos V."/>
            <person name="Leao P.N."/>
        </authorList>
    </citation>
    <scope>NUCLEOTIDE SEQUENCE [LARGE SCALE GENOMIC DNA]</scope>
    <source>
        <strain evidence="2 3">LEGE 06123</strain>
    </source>
</reference>
<sequence>MIQSIDRSAKTVLPSLFNLRCDDGTRLFYKDWGTGKPVIFIHGWALNADIWEYQMTELVNRNLRCIAYDRRGCGRSSQPGGGYDFDRLADDLAALIEQLDLHKVTLIAHSMGGGEIARYLSRHGDDRIDRVVFVAATTPFLLKTADNPDGIDKSFYDNMIAEVNKDRPHYLATVAPTFFGVDLPNSVSSEMMQWAVGLALQASPKASIDMIRALSETDFRADLRNVTVPTLIIHGDRDKYVPIEVSGYKTAQLIPNSQLKFYEGAAHGLFITHKDRFNLDLLTFIQG</sequence>
<dbReference type="Proteomes" id="UP000651156">
    <property type="component" value="Unassembled WGS sequence"/>
</dbReference>
<evidence type="ECO:0000313" key="2">
    <source>
        <dbReference type="EMBL" id="MBE9192432.1"/>
    </source>
</evidence>
<dbReference type="InterPro" id="IPR029058">
    <property type="entry name" value="AB_hydrolase_fold"/>
</dbReference>
<comment type="caution">
    <text evidence="2">The sequence shown here is derived from an EMBL/GenBank/DDBJ whole genome shotgun (WGS) entry which is preliminary data.</text>
</comment>
<dbReference type="RefSeq" id="WP_193933857.1">
    <property type="nucleotide sequence ID" value="NZ_CAWPMZ010000090.1"/>
</dbReference>
<feature type="domain" description="AB hydrolase-1" evidence="1">
    <location>
        <begin position="36"/>
        <end position="273"/>
    </location>
</feature>